<accession>A0A1S4C4C4</accession>
<dbReference type="OrthoDB" id="10255522at2759"/>
<sequence>MARAKSLSGRRLKMPPTVMSNRRIAKPVRKITEEINALKLLSGQKEGEIKDLQAELATAYKEQTDLIEQVQQKAEKIDQLCEEDNMMKAETLGWKQNIDRLASKKDTARAQLSSIGHQLQSMKEESLAQAQKIEELEARLAAELAKATFEMKKLKADMEVAEHSKYHSRRENLEEIHARGFNLAVDIENAKVLKAEAKALVSFDDDDSGSTSGPESVGDSDDEDAAPKEN</sequence>
<feature type="region of interest" description="Disordered" evidence="2">
    <location>
        <begin position="203"/>
        <end position="230"/>
    </location>
</feature>
<organism evidence="3">
    <name type="scientific">Nicotiana tabacum</name>
    <name type="common">Common tobacco</name>
    <dbReference type="NCBI Taxonomy" id="4097"/>
    <lineage>
        <taxon>Eukaryota</taxon>
        <taxon>Viridiplantae</taxon>
        <taxon>Streptophyta</taxon>
        <taxon>Embryophyta</taxon>
        <taxon>Tracheophyta</taxon>
        <taxon>Spermatophyta</taxon>
        <taxon>Magnoliopsida</taxon>
        <taxon>eudicotyledons</taxon>
        <taxon>Gunneridae</taxon>
        <taxon>Pentapetalae</taxon>
        <taxon>asterids</taxon>
        <taxon>lamiids</taxon>
        <taxon>Solanales</taxon>
        <taxon>Solanaceae</taxon>
        <taxon>Nicotianoideae</taxon>
        <taxon>Nicotianeae</taxon>
        <taxon>Nicotiana</taxon>
    </lineage>
</organism>
<feature type="region of interest" description="Disordered" evidence="2">
    <location>
        <begin position="1"/>
        <end position="23"/>
    </location>
</feature>
<reference evidence="3" key="1">
    <citation type="submission" date="2025-08" db="UniProtKB">
        <authorList>
            <consortium name="RefSeq"/>
        </authorList>
    </citation>
    <scope>IDENTIFICATION</scope>
</reference>
<feature type="coiled-coil region" evidence="1">
    <location>
        <begin position="35"/>
        <end position="80"/>
    </location>
</feature>
<dbReference type="SMR" id="A0A1S4C4C4"/>
<protein>
    <submittedName>
        <fullName evidence="3">Fibrinogen- and Ig-binding protein-like</fullName>
    </submittedName>
</protein>
<dbReference type="KEGG" id="nta:107814934"/>
<evidence type="ECO:0000256" key="2">
    <source>
        <dbReference type="SAM" id="MobiDB-lite"/>
    </source>
</evidence>
<evidence type="ECO:0000256" key="1">
    <source>
        <dbReference type="SAM" id="Coils"/>
    </source>
</evidence>
<evidence type="ECO:0000313" key="3">
    <source>
        <dbReference type="RefSeq" id="XP_016495924.1"/>
    </source>
</evidence>
<dbReference type="AlphaFoldDB" id="A0A1S4C4C4"/>
<dbReference type="RefSeq" id="XP_016495924.1">
    <property type="nucleotide sequence ID" value="XM_016640438.1"/>
</dbReference>
<keyword evidence="1" id="KW-0175">Coiled coil</keyword>
<gene>
    <name evidence="3" type="primary">LOC107814934</name>
</gene>
<dbReference type="PaxDb" id="4097-A0A1S4C4C4"/>
<name>A0A1S4C4C4_TOBAC</name>
<proteinExistence type="predicted"/>
<feature type="coiled-coil region" evidence="1">
    <location>
        <begin position="119"/>
        <end position="164"/>
    </location>
</feature>